<evidence type="ECO:0000256" key="4">
    <source>
        <dbReference type="ARBA" id="ARBA00023033"/>
    </source>
</evidence>
<dbReference type="PANTHER" id="PTHR30011:SF16">
    <property type="entry name" value="C2H2 FINGER DOMAIN TRANSCRIPTION FACTOR (EUROFUNG)-RELATED"/>
    <property type="match status" value="1"/>
</dbReference>
<dbReference type="SUPFAM" id="SSF51679">
    <property type="entry name" value="Bacterial luciferase-like"/>
    <property type="match status" value="1"/>
</dbReference>
<keyword evidence="1 6" id="KW-0285">Flavoprotein</keyword>
<dbReference type="NCBIfam" id="TIGR03860">
    <property type="entry name" value="FMN_nitrolo"/>
    <property type="match status" value="1"/>
</dbReference>
<keyword evidence="4 8" id="KW-0503">Monooxygenase</keyword>
<accession>A0A9Y2IBX5</accession>
<dbReference type="RefSeq" id="WP_285967189.1">
    <property type="nucleotide sequence ID" value="NZ_CP127294.1"/>
</dbReference>
<dbReference type="Proteomes" id="UP001236014">
    <property type="component" value="Chromosome"/>
</dbReference>
<dbReference type="Gene3D" id="3.20.20.30">
    <property type="entry name" value="Luciferase-like domain"/>
    <property type="match status" value="1"/>
</dbReference>
<dbReference type="EMBL" id="CP127294">
    <property type="protein sequence ID" value="WIX76441.1"/>
    <property type="molecule type" value="Genomic_DNA"/>
</dbReference>
<dbReference type="AlphaFoldDB" id="A0A9Y2IBX5"/>
<evidence type="ECO:0000256" key="2">
    <source>
        <dbReference type="ARBA" id="ARBA00022643"/>
    </source>
</evidence>
<dbReference type="InterPro" id="IPR036661">
    <property type="entry name" value="Luciferase-like_sf"/>
</dbReference>
<name>A0A9Y2IBX5_9PSEU</name>
<dbReference type="InterPro" id="IPR011251">
    <property type="entry name" value="Luciferase-like_dom"/>
</dbReference>
<dbReference type="GO" id="GO:0016705">
    <property type="term" value="F:oxidoreductase activity, acting on paired donors, with incorporation or reduction of molecular oxygen"/>
    <property type="evidence" value="ECO:0007669"/>
    <property type="project" value="InterPro"/>
</dbReference>
<dbReference type="GO" id="GO:0004497">
    <property type="term" value="F:monooxygenase activity"/>
    <property type="evidence" value="ECO:0007669"/>
    <property type="project" value="UniProtKB-KW"/>
</dbReference>
<comment type="similarity">
    <text evidence="5">Belongs to the NtaA/SnaA/DszA monooxygenase family.</text>
</comment>
<evidence type="ECO:0000313" key="9">
    <source>
        <dbReference type="Proteomes" id="UP001236014"/>
    </source>
</evidence>
<reference evidence="8 9" key="1">
    <citation type="submission" date="2023-06" db="EMBL/GenBank/DDBJ databases">
        <authorList>
            <person name="Oyuntsetseg B."/>
            <person name="Kim S.B."/>
        </authorList>
    </citation>
    <scope>NUCLEOTIDE SEQUENCE [LARGE SCALE GENOMIC DNA]</scope>
    <source>
        <strain evidence="8 9">2-15</strain>
    </source>
</reference>
<organism evidence="8 9">
    <name type="scientific">Amycolatopsis carbonis</name>
    <dbReference type="NCBI Taxonomy" id="715471"/>
    <lineage>
        <taxon>Bacteria</taxon>
        <taxon>Bacillati</taxon>
        <taxon>Actinomycetota</taxon>
        <taxon>Actinomycetes</taxon>
        <taxon>Pseudonocardiales</taxon>
        <taxon>Pseudonocardiaceae</taxon>
        <taxon>Amycolatopsis</taxon>
    </lineage>
</organism>
<proteinExistence type="inferred from homology"/>
<feature type="binding site" evidence="6">
    <location>
        <position position="151"/>
    </location>
    <ligand>
        <name>FMN</name>
        <dbReference type="ChEBI" id="CHEBI:58210"/>
    </ligand>
</feature>
<evidence type="ECO:0000313" key="8">
    <source>
        <dbReference type="EMBL" id="WIX76441.1"/>
    </source>
</evidence>
<dbReference type="EC" id="1.14.-.-" evidence="8"/>
<feature type="binding site" evidence="6">
    <location>
        <position position="222"/>
    </location>
    <ligand>
        <name>FMN</name>
        <dbReference type="ChEBI" id="CHEBI:58210"/>
    </ligand>
</feature>
<dbReference type="CDD" id="cd01095">
    <property type="entry name" value="Nitrilotriacetate_monoxgenase"/>
    <property type="match status" value="1"/>
</dbReference>
<dbReference type="KEGG" id="acab:QRX50_33935"/>
<gene>
    <name evidence="8" type="ORF">QRX50_33935</name>
</gene>
<evidence type="ECO:0000256" key="5">
    <source>
        <dbReference type="ARBA" id="ARBA00033748"/>
    </source>
</evidence>
<dbReference type="InterPro" id="IPR051260">
    <property type="entry name" value="Diverse_substr_monoxygenases"/>
</dbReference>
<evidence type="ECO:0000256" key="1">
    <source>
        <dbReference type="ARBA" id="ARBA00022630"/>
    </source>
</evidence>
<keyword evidence="2 6" id="KW-0288">FMN</keyword>
<dbReference type="PIRSF" id="PIRSF000337">
    <property type="entry name" value="NTA_MOA"/>
    <property type="match status" value="1"/>
</dbReference>
<feature type="binding site" evidence="6">
    <location>
        <position position="147"/>
    </location>
    <ligand>
        <name>FMN</name>
        <dbReference type="ChEBI" id="CHEBI:58210"/>
    </ligand>
</feature>
<dbReference type="PANTHER" id="PTHR30011">
    <property type="entry name" value="ALKANESULFONATE MONOOXYGENASE-RELATED"/>
    <property type="match status" value="1"/>
</dbReference>
<evidence type="ECO:0000259" key="7">
    <source>
        <dbReference type="Pfam" id="PF00296"/>
    </source>
</evidence>
<feature type="binding site" evidence="6">
    <location>
        <position position="221"/>
    </location>
    <ligand>
        <name>FMN</name>
        <dbReference type="ChEBI" id="CHEBI:58210"/>
    </ligand>
</feature>
<feature type="domain" description="Luciferase-like" evidence="7">
    <location>
        <begin position="42"/>
        <end position="384"/>
    </location>
</feature>
<evidence type="ECO:0000256" key="6">
    <source>
        <dbReference type="PIRSR" id="PIRSR000337-1"/>
    </source>
</evidence>
<dbReference type="InterPro" id="IPR016215">
    <property type="entry name" value="NTA_MOA"/>
</dbReference>
<protein>
    <submittedName>
        <fullName evidence="8">NtaA/DmoA family FMN-dependent monooxygenase</fullName>
        <ecNumber evidence="8">1.14.-.-</ecNumber>
    </submittedName>
</protein>
<evidence type="ECO:0000256" key="3">
    <source>
        <dbReference type="ARBA" id="ARBA00023002"/>
    </source>
</evidence>
<dbReference type="Pfam" id="PF00296">
    <property type="entry name" value="Bac_luciferase"/>
    <property type="match status" value="1"/>
</dbReference>
<keyword evidence="3 8" id="KW-0560">Oxidoreductase</keyword>
<feature type="binding site" evidence="6">
    <location>
        <position position="97"/>
    </location>
    <ligand>
        <name>FMN</name>
        <dbReference type="ChEBI" id="CHEBI:58210"/>
    </ligand>
</feature>
<keyword evidence="9" id="KW-1185">Reference proteome</keyword>
<sequence length="442" mass="47970">MDAGTPSMILTAALMHGLGMHTGAWMAREGDAGDHLTPGLYKDIARTAEAGKLHAIFLAEQMTNQEVGTERPCGALDTVTVLSLMAGITDRIGLVGTASTTYNQPYDLARRFATLDHLSQGRVGWNSIATPNPTVIEMFGGGSHPDHAERYARADEFIDVVLKLWDSWEEGALVGDKEAGVFADPDRVHEINHVGEYFSVKGPMPFARSPQGGPVIFQAGSSDRGRDQAAKYADVVFTAQHVLEDAVAFRDDMRRRAAEYGRHPDSIKILPDMSVVLGATEKDAQERKQLMDEVFGVTANIKKLSKRVGLPVEVLKLDEKFPAHLRGPDAEFTGSIGFRRSIVSLAVKEDLTVRELIGSYGGGHHQVVGTAEQVADQMQERLLAGAADGFTLMVDMLPSGVHDAVEMLVPELQRRGLFHTDYEHDTLRESLGLPAPALVPAG</sequence>